<dbReference type="CDD" id="cd00024">
    <property type="entry name" value="CD_CSD"/>
    <property type="match status" value="1"/>
</dbReference>
<feature type="compositionally biased region" description="Polar residues" evidence="3">
    <location>
        <begin position="312"/>
        <end position="328"/>
    </location>
</feature>
<evidence type="ECO:0000313" key="7">
    <source>
        <dbReference type="Proteomes" id="UP001161247"/>
    </source>
</evidence>
<dbReference type="PANTHER" id="PTHR47240">
    <property type="entry name" value="CHROMO DOMAIN-CONTAINING PROTEIN LHP1"/>
    <property type="match status" value="1"/>
</dbReference>
<dbReference type="InterPro" id="IPR044251">
    <property type="entry name" value="LHP1-like"/>
</dbReference>
<feature type="transmembrane region" description="Helical" evidence="4">
    <location>
        <begin position="83"/>
        <end position="102"/>
    </location>
</feature>
<dbReference type="EMBL" id="OX459121">
    <property type="protein sequence ID" value="CAI9103303.1"/>
    <property type="molecule type" value="Genomic_DNA"/>
</dbReference>
<keyword evidence="7" id="KW-1185">Reference proteome</keyword>
<dbReference type="Gene3D" id="2.40.50.40">
    <property type="match status" value="1"/>
</dbReference>
<evidence type="ECO:0000259" key="5">
    <source>
        <dbReference type="PROSITE" id="PS50013"/>
    </source>
</evidence>
<accession>A0AAV1D8U3</accession>
<feature type="transmembrane region" description="Helical" evidence="4">
    <location>
        <begin position="59"/>
        <end position="76"/>
    </location>
</feature>
<feature type="region of interest" description="Disordered" evidence="3">
    <location>
        <begin position="308"/>
        <end position="335"/>
    </location>
</feature>
<feature type="transmembrane region" description="Helical" evidence="4">
    <location>
        <begin position="108"/>
        <end position="131"/>
    </location>
</feature>
<feature type="compositionally biased region" description="Basic residues" evidence="3">
    <location>
        <begin position="176"/>
        <end position="187"/>
    </location>
</feature>
<dbReference type="SMART" id="SM00298">
    <property type="entry name" value="CHROMO"/>
    <property type="match status" value="1"/>
</dbReference>
<comment type="subcellular location">
    <subcellularLocation>
        <location evidence="1">Nucleus</location>
    </subcellularLocation>
</comment>
<protein>
    <submittedName>
        <fullName evidence="6">OLC1v1001761C4</fullName>
    </submittedName>
</protein>
<dbReference type="PROSITE" id="PS00598">
    <property type="entry name" value="CHROMO_1"/>
    <property type="match status" value="1"/>
</dbReference>
<dbReference type="InterPro" id="IPR023780">
    <property type="entry name" value="Chromo_domain"/>
</dbReference>
<dbReference type="InterPro" id="IPR000953">
    <property type="entry name" value="Chromo/chromo_shadow_dom"/>
</dbReference>
<dbReference type="GO" id="GO:0000792">
    <property type="term" value="C:heterochromatin"/>
    <property type="evidence" value="ECO:0007669"/>
    <property type="project" value="UniProtKB-ARBA"/>
</dbReference>
<dbReference type="Proteomes" id="UP001161247">
    <property type="component" value="Chromosome 4"/>
</dbReference>
<evidence type="ECO:0000256" key="4">
    <source>
        <dbReference type="SAM" id="Phobius"/>
    </source>
</evidence>
<dbReference type="InterPro" id="IPR016197">
    <property type="entry name" value="Chromo-like_dom_sf"/>
</dbReference>
<dbReference type="Pfam" id="PF00385">
    <property type="entry name" value="Chromo"/>
    <property type="match status" value="1"/>
</dbReference>
<evidence type="ECO:0000256" key="2">
    <source>
        <dbReference type="ARBA" id="ARBA00023242"/>
    </source>
</evidence>
<feature type="region of interest" description="Disordered" evidence="3">
    <location>
        <begin position="173"/>
        <end position="213"/>
    </location>
</feature>
<keyword evidence="2" id="KW-0539">Nucleus</keyword>
<evidence type="ECO:0000313" key="6">
    <source>
        <dbReference type="EMBL" id="CAI9103303.1"/>
    </source>
</evidence>
<keyword evidence="4" id="KW-0812">Transmembrane</keyword>
<evidence type="ECO:0000256" key="3">
    <source>
        <dbReference type="SAM" id="MobiDB-lite"/>
    </source>
</evidence>
<gene>
    <name evidence="6" type="ORF">OLC1_LOCUS12503</name>
</gene>
<dbReference type="SUPFAM" id="SSF54160">
    <property type="entry name" value="Chromo domain-like"/>
    <property type="match status" value="1"/>
</dbReference>
<keyword evidence="4" id="KW-1133">Transmembrane helix</keyword>
<evidence type="ECO:0000256" key="1">
    <source>
        <dbReference type="ARBA" id="ARBA00004123"/>
    </source>
</evidence>
<feature type="domain" description="Chromo" evidence="5">
    <location>
        <begin position="122"/>
        <end position="182"/>
    </location>
</feature>
<dbReference type="GO" id="GO:0005634">
    <property type="term" value="C:nucleus"/>
    <property type="evidence" value="ECO:0007669"/>
    <property type="project" value="UniProtKB-SubCell"/>
</dbReference>
<dbReference type="PROSITE" id="PS50013">
    <property type="entry name" value="CHROMO_2"/>
    <property type="match status" value="1"/>
</dbReference>
<dbReference type="InterPro" id="IPR008251">
    <property type="entry name" value="Chromo_shadow_dom"/>
</dbReference>
<name>A0AAV1D8U3_OLDCO</name>
<proteinExistence type="predicted"/>
<dbReference type="AlphaFoldDB" id="A0AAV1D8U3"/>
<reference evidence="6" key="1">
    <citation type="submission" date="2023-03" db="EMBL/GenBank/DDBJ databases">
        <authorList>
            <person name="Julca I."/>
        </authorList>
    </citation>
    <scope>NUCLEOTIDE SEQUENCE</scope>
</reference>
<keyword evidence="4" id="KW-0472">Membrane</keyword>
<dbReference type="SMART" id="SM00300">
    <property type="entry name" value="ChSh"/>
    <property type="match status" value="1"/>
</dbReference>
<organism evidence="6 7">
    <name type="scientific">Oldenlandia corymbosa var. corymbosa</name>
    <dbReference type="NCBI Taxonomy" id="529605"/>
    <lineage>
        <taxon>Eukaryota</taxon>
        <taxon>Viridiplantae</taxon>
        <taxon>Streptophyta</taxon>
        <taxon>Embryophyta</taxon>
        <taxon>Tracheophyta</taxon>
        <taxon>Spermatophyta</taxon>
        <taxon>Magnoliopsida</taxon>
        <taxon>eudicotyledons</taxon>
        <taxon>Gunneridae</taxon>
        <taxon>Pentapetalae</taxon>
        <taxon>asterids</taxon>
        <taxon>lamiids</taxon>
        <taxon>Gentianales</taxon>
        <taxon>Rubiaceae</taxon>
        <taxon>Rubioideae</taxon>
        <taxon>Spermacoceae</taxon>
        <taxon>Hedyotis-Oldenlandia complex</taxon>
        <taxon>Oldenlandia</taxon>
    </lineage>
</organism>
<dbReference type="GO" id="GO:0031507">
    <property type="term" value="P:heterochromatin formation"/>
    <property type="evidence" value="ECO:0007669"/>
    <property type="project" value="InterPro"/>
</dbReference>
<sequence>MKTMKEMKRGKKGMGIRRSSRWMRVRKKKGMMTGLNWRMAITRLRPFAGKESERYDFYRVFFFCYFWALIFFPLILSMLSVRFFFFLMYVWCFILMPFHFFLKFFSSSWYFMCLTLFPSSGFVAWDLFGLLEMKKGQAQYLIKWRGWPETANTWEPLENLLQCSDVIDAFEESMRSGKRSTRKRKRNSATTPSQTKKKKQQQQHSPAADSYSVPAVKIQIESNSLPTPVDDRTISNGEPHVTAVNDTETANTENEKGVELGANRAEETEVANELSLKISELKEAKVTNGDFVDKISLLPKESQFLDQDGLANGSQKSDCSEAIQSSRTGAKKRKSGSVKRFKLDIASDRTNGSQNVVALKGSSGLVADQGVQNADTGINDLQLKNKTENSKTICDITEIIRPVSFTSAMVNNVKDVSVTFTAKRADGKEVAVDNKFLKANHPLLLINYYEQHLKYTPQ</sequence>
<dbReference type="PANTHER" id="PTHR47240:SF2">
    <property type="entry name" value="CHROMO DOMAIN-CONTAINING PROTEIN LHP1"/>
    <property type="match status" value="1"/>
</dbReference>
<dbReference type="InterPro" id="IPR023779">
    <property type="entry name" value="Chromodomain_CS"/>
</dbReference>